<dbReference type="AlphaFoldDB" id="A0A0F4NF95"/>
<organism evidence="2 3">
    <name type="scientific">Vibrio galatheae</name>
    <dbReference type="NCBI Taxonomy" id="579748"/>
    <lineage>
        <taxon>Bacteria</taxon>
        <taxon>Pseudomonadati</taxon>
        <taxon>Pseudomonadota</taxon>
        <taxon>Gammaproteobacteria</taxon>
        <taxon>Vibrionales</taxon>
        <taxon>Vibrionaceae</taxon>
        <taxon>Vibrio</taxon>
    </lineage>
</organism>
<dbReference type="EMBL" id="JXXV01000028">
    <property type="protein sequence ID" value="KJY81785.1"/>
    <property type="molecule type" value="Genomic_DNA"/>
</dbReference>
<comment type="caution">
    <text evidence="2">The sequence shown here is derived from an EMBL/GenBank/DDBJ whole genome shotgun (WGS) entry which is preliminary data.</text>
</comment>
<gene>
    <name evidence="2" type="ORF">TW81_15615</name>
</gene>
<dbReference type="STRING" id="579748.TW81_15615"/>
<name>A0A0F4NF95_9VIBR</name>
<accession>A0A0F4NF95</accession>
<keyword evidence="2" id="KW-0808">Transferase</keyword>
<dbReference type="Gene3D" id="1.10.3210.10">
    <property type="entry name" value="Hypothetical protein af1432"/>
    <property type="match status" value="1"/>
</dbReference>
<dbReference type="RefSeq" id="WP_045956667.1">
    <property type="nucleotide sequence ID" value="NZ_JXXV01000028.1"/>
</dbReference>
<dbReference type="PANTHER" id="PTHR33525">
    <property type="match status" value="1"/>
</dbReference>
<keyword evidence="3" id="KW-1185">Reference proteome</keyword>
<keyword evidence="2" id="KW-0418">Kinase</keyword>
<evidence type="ECO:0000259" key="1">
    <source>
        <dbReference type="PROSITE" id="PS51833"/>
    </source>
</evidence>
<dbReference type="OrthoDB" id="9770715at2"/>
<proteinExistence type="predicted"/>
<reference evidence="2 3" key="1">
    <citation type="journal article" date="2015" name="BMC Genomics">
        <title>Genome mining reveals unlocked bioactive potential of marine Gram-negative bacteria.</title>
        <authorList>
            <person name="Machado H."/>
            <person name="Sonnenschein E.C."/>
            <person name="Melchiorsen J."/>
            <person name="Gram L."/>
        </authorList>
    </citation>
    <scope>NUCLEOTIDE SEQUENCE [LARGE SCALE GENOMIC DNA]</scope>
    <source>
        <strain evidence="2 3">S2757</strain>
    </source>
</reference>
<evidence type="ECO:0000313" key="2">
    <source>
        <dbReference type="EMBL" id="KJY81785.1"/>
    </source>
</evidence>
<dbReference type="PATRIC" id="fig|579748.3.peg.3224"/>
<protein>
    <submittedName>
        <fullName evidence="2">Histidine kinase</fullName>
    </submittedName>
</protein>
<dbReference type="Pfam" id="PF08668">
    <property type="entry name" value="HDOD"/>
    <property type="match status" value="1"/>
</dbReference>
<dbReference type="GO" id="GO:0016301">
    <property type="term" value="F:kinase activity"/>
    <property type="evidence" value="ECO:0007669"/>
    <property type="project" value="UniProtKB-KW"/>
</dbReference>
<feature type="domain" description="HDOD" evidence="1">
    <location>
        <begin position="13"/>
        <end position="204"/>
    </location>
</feature>
<dbReference type="InterPro" id="IPR013976">
    <property type="entry name" value="HDOD"/>
</dbReference>
<sequence>MSQEALLSRLNELPRIQKVLQELLDMVNQEEVDFGQLSKKISTDQVLSARLLRMANSAHFGSSKTISSVSEALLRVGTGPVRTLVVASVLSSAFPKIRTLDMDRYWEETFEVSIIASKIAEETGMDSNEVFTTGILHNIGELMIHTLVPNEAQIIAARAEAGEDPIAVQEEILDITAPTLGAKLAKTWKFPDTMVDAIANYADPRDAEISPKMATTLHFARSIHRDWDELESEEVKARYLAEHPDSRLLHISAAFAPNVDKFRGNGRDLAAQLNAAA</sequence>
<evidence type="ECO:0000313" key="3">
    <source>
        <dbReference type="Proteomes" id="UP000033673"/>
    </source>
</evidence>
<dbReference type="PROSITE" id="PS51833">
    <property type="entry name" value="HDOD"/>
    <property type="match status" value="1"/>
</dbReference>
<dbReference type="PANTHER" id="PTHR33525:SF6">
    <property type="entry name" value="HDOD DOMAIN-CONTAINING PROTEIN"/>
    <property type="match status" value="1"/>
</dbReference>
<dbReference type="InterPro" id="IPR052340">
    <property type="entry name" value="RNase_Y/CdgJ"/>
</dbReference>
<dbReference type="Proteomes" id="UP000033673">
    <property type="component" value="Unassembled WGS sequence"/>
</dbReference>
<dbReference type="SUPFAM" id="SSF109604">
    <property type="entry name" value="HD-domain/PDEase-like"/>
    <property type="match status" value="1"/>
</dbReference>